<proteinExistence type="predicted"/>
<dbReference type="CDD" id="cd23767">
    <property type="entry name" value="IQCD"/>
    <property type="match status" value="1"/>
</dbReference>
<name>A0A2K3KIJ3_TRIPR</name>
<dbReference type="GO" id="GO:0005516">
    <property type="term" value="F:calmodulin binding"/>
    <property type="evidence" value="ECO:0007669"/>
    <property type="project" value="UniProtKB-KW"/>
</dbReference>
<evidence type="ECO:0000256" key="4">
    <source>
        <dbReference type="ARBA" id="ARBA00022860"/>
    </source>
</evidence>
<keyword evidence="4" id="KW-0112">Calmodulin-binding</keyword>
<dbReference type="Proteomes" id="UP000236291">
    <property type="component" value="Unassembled WGS sequence"/>
</dbReference>
<dbReference type="GO" id="GO:0005737">
    <property type="term" value="C:cytoplasm"/>
    <property type="evidence" value="ECO:0007669"/>
    <property type="project" value="UniProtKB-SubCell"/>
</dbReference>
<dbReference type="PANTHER" id="PTHR31250:SF27">
    <property type="entry name" value="IQ DOMAIN-CONTAINING PROTEIN IQM5"/>
    <property type="match status" value="1"/>
</dbReference>
<dbReference type="PANTHER" id="PTHR31250">
    <property type="entry name" value="IQ DOMAIN-CONTAINING PROTEIN IQM3"/>
    <property type="match status" value="1"/>
</dbReference>
<accession>A0A2K3KIJ3</accession>
<dbReference type="STRING" id="57577.A0A2K3KIJ3"/>
<organism evidence="6 7">
    <name type="scientific">Trifolium pratense</name>
    <name type="common">Red clover</name>
    <dbReference type="NCBI Taxonomy" id="57577"/>
    <lineage>
        <taxon>Eukaryota</taxon>
        <taxon>Viridiplantae</taxon>
        <taxon>Streptophyta</taxon>
        <taxon>Embryophyta</taxon>
        <taxon>Tracheophyta</taxon>
        <taxon>Spermatophyta</taxon>
        <taxon>Magnoliopsida</taxon>
        <taxon>eudicotyledons</taxon>
        <taxon>Gunneridae</taxon>
        <taxon>Pentapetalae</taxon>
        <taxon>rosids</taxon>
        <taxon>fabids</taxon>
        <taxon>Fabales</taxon>
        <taxon>Fabaceae</taxon>
        <taxon>Papilionoideae</taxon>
        <taxon>50 kb inversion clade</taxon>
        <taxon>NPAAA clade</taxon>
        <taxon>Hologalegina</taxon>
        <taxon>IRL clade</taxon>
        <taxon>Trifolieae</taxon>
        <taxon>Trifolium</taxon>
    </lineage>
</organism>
<reference evidence="6 7" key="1">
    <citation type="journal article" date="2014" name="Am. J. Bot.">
        <title>Genome assembly and annotation for red clover (Trifolium pratense; Fabaceae).</title>
        <authorList>
            <person name="Istvanek J."/>
            <person name="Jaros M."/>
            <person name="Krenek A."/>
            <person name="Repkova J."/>
        </authorList>
    </citation>
    <scope>NUCLEOTIDE SEQUENCE [LARGE SCALE GENOMIC DNA]</scope>
    <source>
        <strain evidence="7">cv. Tatra</strain>
        <tissue evidence="6">Young leaves</tissue>
    </source>
</reference>
<evidence type="ECO:0000256" key="5">
    <source>
        <dbReference type="ARBA" id="ARBA00023242"/>
    </source>
</evidence>
<evidence type="ECO:0000313" key="6">
    <source>
        <dbReference type="EMBL" id="PNX66089.1"/>
    </source>
</evidence>
<evidence type="ECO:0000256" key="1">
    <source>
        <dbReference type="ARBA" id="ARBA00004123"/>
    </source>
</evidence>
<keyword evidence="3" id="KW-0963">Cytoplasm</keyword>
<dbReference type="AlphaFoldDB" id="A0A2K3KIJ3"/>
<keyword evidence="5" id="KW-0539">Nucleus</keyword>
<comment type="subcellular location">
    <subcellularLocation>
        <location evidence="2">Cytoplasm</location>
    </subcellularLocation>
    <subcellularLocation>
        <location evidence="1">Nucleus</location>
    </subcellularLocation>
</comment>
<dbReference type="InterPro" id="IPR044159">
    <property type="entry name" value="IQM"/>
</dbReference>
<sequence>MDSDTLLETKSDDELKQKQAYVLSQLPEEVVFCYPPRPISELDAAATKIQKVYKSYLTRRHLAECAILVEQQWWKLLDFAALKRSSISFFDDQKPDTAYVSRWKRVRELFLHGHMTRKGFSSSF</sequence>
<gene>
    <name evidence="6" type="ORF">L195_g054900</name>
</gene>
<reference evidence="6 7" key="2">
    <citation type="journal article" date="2017" name="Front. Plant Sci.">
        <title>Gene Classification and Mining of Molecular Markers Useful in Red Clover (Trifolium pratense) Breeding.</title>
        <authorList>
            <person name="Istvanek J."/>
            <person name="Dluhosova J."/>
            <person name="Dluhos P."/>
            <person name="Patkova L."/>
            <person name="Nedelnik J."/>
            <person name="Repkova J."/>
        </authorList>
    </citation>
    <scope>NUCLEOTIDE SEQUENCE [LARGE SCALE GENOMIC DNA]</scope>
    <source>
        <strain evidence="7">cv. Tatra</strain>
        <tissue evidence="6">Young leaves</tissue>
    </source>
</reference>
<dbReference type="InterPro" id="IPR000048">
    <property type="entry name" value="IQ_motif_EF-hand-BS"/>
</dbReference>
<dbReference type="GO" id="GO:0005634">
    <property type="term" value="C:nucleus"/>
    <property type="evidence" value="ECO:0007669"/>
    <property type="project" value="UniProtKB-SubCell"/>
</dbReference>
<protein>
    <submittedName>
        <fullName evidence="6">Calmodulin-binding protein</fullName>
    </submittedName>
</protein>
<evidence type="ECO:0000256" key="2">
    <source>
        <dbReference type="ARBA" id="ARBA00004496"/>
    </source>
</evidence>
<evidence type="ECO:0000256" key="3">
    <source>
        <dbReference type="ARBA" id="ARBA00022490"/>
    </source>
</evidence>
<dbReference type="PROSITE" id="PS50096">
    <property type="entry name" value="IQ"/>
    <property type="match status" value="1"/>
</dbReference>
<dbReference type="EMBL" id="ASHM01097839">
    <property type="protein sequence ID" value="PNX66089.1"/>
    <property type="molecule type" value="Genomic_DNA"/>
</dbReference>
<evidence type="ECO:0000313" key="7">
    <source>
        <dbReference type="Proteomes" id="UP000236291"/>
    </source>
</evidence>
<comment type="caution">
    <text evidence="6">The sequence shown here is derived from an EMBL/GenBank/DDBJ whole genome shotgun (WGS) entry which is preliminary data.</text>
</comment>
<dbReference type="Pfam" id="PF00612">
    <property type="entry name" value="IQ"/>
    <property type="match status" value="1"/>
</dbReference>